<dbReference type="EMBL" id="MEXB01000002">
    <property type="protein sequence ID" value="OGC88865.1"/>
    <property type="molecule type" value="Genomic_DNA"/>
</dbReference>
<evidence type="ECO:0000313" key="2">
    <source>
        <dbReference type="Proteomes" id="UP000176568"/>
    </source>
</evidence>
<comment type="caution">
    <text evidence="1">The sequence shown here is derived from an EMBL/GenBank/DDBJ whole genome shotgun (WGS) entry which is preliminary data.</text>
</comment>
<accession>A0A1F4Y4F8</accession>
<proteinExistence type="predicted"/>
<protein>
    <recommendedName>
        <fullName evidence="3">SIR2-like domain-containing protein</fullName>
    </recommendedName>
</protein>
<reference evidence="1 2" key="1">
    <citation type="journal article" date="2016" name="Nat. Commun.">
        <title>Thousands of microbial genomes shed light on interconnected biogeochemical processes in an aquifer system.</title>
        <authorList>
            <person name="Anantharaman K."/>
            <person name="Brown C.T."/>
            <person name="Hug L.A."/>
            <person name="Sharon I."/>
            <person name="Castelle C.J."/>
            <person name="Probst A.J."/>
            <person name="Thomas B.C."/>
            <person name="Singh A."/>
            <person name="Wilkins M.J."/>
            <person name="Karaoz U."/>
            <person name="Brodie E.L."/>
            <person name="Williams K.H."/>
            <person name="Hubbard S.S."/>
            <person name="Banfield J.F."/>
        </authorList>
    </citation>
    <scope>NUCLEOTIDE SEQUENCE [LARGE SCALE GENOMIC DNA]</scope>
</reference>
<dbReference type="Proteomes" id="UP000176568">
    <property type="component" value="Unassembled WGS sequence"/>
</dbReference>
<organism evidence="1 2">
    <name type="scientific">Candidatus Adlerbacteria bacterium RIFOXYC1_FULL_48_26</name>
    <dbReference type="NCBI Taxonomy" id="1797247"/>
    <lineage>
        <taxon>Bacteria</taxon>
        <taxon>Candidatus Adleribacteriota</taxon>
    </lineage>
</organism>
<gene>
    <name evidence="1" type="ORF">A2419_02445</name>
</gene>
<dbReference type="AlphaFoldDB" id="A0A1F4Y4F8"/>
<sequence length="388" mass="44660">MSVPDIFITKSQIYKKFVELEEDPAGITFIFGAGASAGYTSDTANHLTPPTVEHILDREKNTAVARLKEKGEHDGVFDEKDHIDDWLTSRQMDLESYLGSLFKKRAENEPFVLNFLEYLNDLCALVSKNFDTSQKNNYKRLARTMYTLRGNLPWHCLSFNYDTLLEKSILSCKKDDDRNFNSFPDYQLKNPSVIKIHGSRNFTFSYVEKTKTPKKTRKEIFKLMMDGSVDESSEQSFYRYSSEEDFSGYVGLSRSTEWVKYSDDEESVYSDIYHYPLTMVPIHNTTKFECPYFKEQLEEAKKRISESKLVVVIGYNLGDDVFREHIKGLDTTSKELILVGTNSPKGIINQNITHQSYKWASEIWEGKNIKIFDGNGFGEFVNAIAIAS</sequence>
<name>A0A1F4Y4F8_9BACT</name>
<evidence type="ECO:0000313" key="1">
    <source>
        <dbReference type="EMBL" id="OGC88865.1"/>
    </source>
</evidence>
<evidence type="ECO:0008006" key="3">
    <source>
        <dbReference type="Google" id="ProtNLM"/>
    </source>
</evidence>